<dbReference type="Proteomes" id="UP000004691">
    <property type="component" value="Unassembled WGS sequence"/>
</dbReference>
<dbReference type="InterPro" id="IPR050109">
    <property type="entry name" value="HTH-type_TetR-like_transc_reg"/>
</dbReference>
<evidence type="ECO:0000313" key="6">
    <source>
        <dbReference type="EMBL" id="EID52409.1"/>
    </source>
</evidence>
<evidence type="ECO:0000256" key="3">
    <source>
        <dbReference type="ARBA" id="ARBA00023163"/>
    </source>
</evidence>
<evidence type="ECO:0000256" key="4">
    <source>
        <dbReference type="PROSITE-ProRule" id="PRU00335"/>
    </source>
</evidence>
<dbReference type="Pfam" id="PF00440">
    <property type="entry name" value="TetR_N"/>
    <property type="match status" value="1"/>
</dbReference>
<protein>
    <submittedName>
        <fullName evidence="6">Transcriptional regulator</fullName>
    </submittedName>
</protein>
<proteinExistence type="predicted"/>
<dbReference type="SUPFAM" id="SSF48498">
    <property type="entry name" value="Tetracyclin repressor-like, C-terminal domain"/>
    <property type="match status" value="1"/>
</dbReference>
<feature type="DNA-binding region" description="H-T-H motif" evidence="4">
    <location>
        <begin position="24"/>
        <end position="43"/>
    </location>
</feature>
<feature type="domain" description="HTH tetR-type" evidence="5">
    <location>
        <begin position="1"/>
        <end position="61"/>
    </location>
</feature>
<dbReference type="AlphaFoldDB" id="I0UX06"/>
<dbReference type="STRING" id="882086.SacxiDRAFT_0126"/>
<dbReference type="InterPro" id="IPR009057">
    <property type="entry name" value="Homeodomain-like_sf"/>
</dbReference>
<sequence>MTTRDVIVEAAGRILRTRGYAHATTKEIAREAGYSEATLYKYFTDKTEIFLSVLSTRLPGYETVLARINDHGADREVRDNLVDVAAVALAFYAENFPISMSLFSSADLLAAHRRRLGELGSDGPRRPLAGLARYLAAEQRRGRIRSGADPAAVAALLIGACFQQGFLSAFDGTSRSEEESRRDAERLVDTLLAGLTP</sequence>
<evidence type="ECO:0000259" key="5">
    <source>
        <dbReference type="PROSITE" id="PS50977"/>
    </source>
</evidence>
<evidence type="ECO:0000256" key="2">
    <source>
        <dbReference type="ARBA" id="ARBA00023125"/>
    </source>
</evidence>
<dbReference type="OrthoDB" id="3472897at2"/>
<name>I0UX06_9PSEU</name>
<dbReference type="PROSITE" id="PS50977">
    <property type="entry name" value="HTH_TETR_2"/>
    <property type="match status" value="1"/>
</dbReference>
<evidence type="ECO:0000256" key="1">
    <source>
        <dbReference type="ARBA" id="ARBA00023015"/>
    </source>
</evidence>
<dbReference type="Gene3D" id="1.10.357.10">
    <property type="entry name" value="Tetracycline Repressor, domain 2"/>
    <property type="match status" value="1"/>
</dbReference>
<keyword evidence="3" id="KW-0804">Transcription</keyword>
<dbReference type="PRINTS" id="PR00455">
    <property type="entry name" value="HTHTETR"/>
</dbReference>
<dbReference type="PANTHER" id="PTHR30055:SF234">
    <property type="entry name" value="HTH-TYPE TRANSCRIPTIONAL REGULATOR BETI"/>
    <property type="match status" value="1"/>
</dbReference>
<dbReference type="InterPro" id="IPR036271">
    <property type="entry name" value="Tet_transcr_reg_TetR-rel_C_sf"/>
</dbReference>
<dbReference type="GO" id="GO:0000976">
    <property type="term" value="F:transcription cis-regulatory region binding"/>
    <property type="evidence" value="ECO:0007669"/>
    <property type="project" value="TreeGrafter"/>
</dbReference>
<dbReference type="InterPro" id="IPR001647">
    <property type="entry name" value="HTH_TetR"/>
</dbReference>
<keyword evidence="2 4" id="KW-0238">DNA-binding</keyword>
<keyword evidence="1" id="KW-0805">Transcription regulation</keyword>
<organism evidence="6 7">
    <name type="scientific">Saccharomonospora xinjiangensis XJ-54</name>
    <dbReference type="NCBI Taxonomy" id="882086"/>
    <lineage>
        <taxon>Bacteria</taxon>
        <taxon>Bacillati</taxon>
        <taxon>Actinomycetota</taxon>
        <taxon>Actinomycetes</taxon>
        <taxon>Pseudonocardiales</taxon>
        <taxon>Pseudonocardiaceae</taxon>
        <taxon>Saccharomonospora</taxon>
    </lineage>
</organism>
<dbReference type="SUPFAM" id="SSF46689">
    <property type="entry name" value="Homeodomain-like"/>
    <property type="match status" value="1"/>
</dbReference>
<dbReference type="HOGENOM" id="CLU_069356_26_0_11"/>
<gene>
    <name evidence="6" type="ORF">SacxiDRAFT_0126</name>
</gene>
<dbReference type="GO" id="GO:0003700">
    <property type="term" value="F:DNA-binding transcription factor activity"/>
    <property type="evidence" value="ECO:0007669"/>
    <property type="project" value="TreeGrafter"/>
</dbReference>
<reference evidence="6 7" key="1">
    <citation type="submission" date="2012-01" db="EMBL/GenBank/DDBJ databases">
        <title>Improved High-Quality Draft sequence of Saccharomonospora xinjiangensis XJ-54.</title>
        <authorList>
            <consortium name="US DOE Joint Genome Institute"/>
            <person name="Lucas S."/>
            <person name="Han J."/>
            <person name="Lapidus A."/>
            <person name="Cheng J.-F."/>
            <person name="Goodwin L."/>
            <person name="Pitluck S."/>
            <person name="Peters L."/>
            <person name="Mikhailova N."/>
            <person name="Teshima H."/>
            <person name="Detter J.C."/>
            <person name="Han C."/>
            <person name="Tapia R."/>
            <person name="Land M."/>
            <person name="Hauser L."/>
            <person name="Kyrpides N."/>
            <person name="Ivanova N."/>
            <person name="Pagani I."/>
            <person name="Brambilla E.-M."/>
            <person name="Klenk H.-P."/>
            <person name="Woyke T."/>
        </authorList>
    </citation>
    <scope>NUCLEOTIDE SEQUENCE [LARGE SCALE GENOMIC DNA]</scope>
    <source>
        <strain evidence="6 7">XJ-54</strain>
    </source>
</reference>
<evidence type="ECO:0000313" key="7">
    <source>
        <dbReference type="Proteomes" id="UP000004691"/>
    </source>
</evidence>
<keyword evidence="7" id="KW-1185">Reference proteome</keyword>
<dbReference type="eggNOG" id="COG1309">
    <property type="taxonomic scope" value="Bacteria"/>
</dbReference>
<dbReference type="EMBL" id="JH636049">
    <property type="protein sequence ID" value="EID52409.1"/>
    <property type="molecule type" value="Genomic_DNA"/>
</dbReference>
<accession>I0UX06</accession>
<dbReference type="PANTHER" id="PTHR30055">
    <property type="entry name" value="HTH-TYPE TRANSCRIPTIONAL REGULATOR RUTR"/>
    <property type="match status" value="1"/>
</dbReference>